<dbReference type="InterPro" id="IPR000644">
    <property type="entry name" value="CBS_dom"/>
</dbReference>
<feature type="domain" description="CBS" evidence="2">
    <location>
        <begin position="37"/>
        <end position="91"/>
    </location>
</feature>
<evidence type="ECO:0000313" key="4">
    <source>
        <dbReference type="Proteomes" id="UP000215459"/>
    </source>
</evidence>
<organism evidence="3 4">
    <name type="scientific">Paludifilum halophilum</name>
    <dbReference type="NCBI Taxonomy" id="1642702"/>
    <lineage>
        <taxon>Bacteria</taxon>
        <taxon>Bacillati</taxon>
        <taxon>Bacillota</taxon>
        <taxon>Bacilli</taxon>
        <taxon>Bacillales</taxon>
        <taxon>Thermoactinomycetaceae</taxon>
        <taxon>Paludifilum</taxon>
    </lineage>
</organism>
<sequence length="91" mass="10155">MLSLVRNPEGQLLGSVARAKVLKALKENRGKDPVSFLLPEKIYRISEKATLAEALKKMNQLEVTYLLVCRDQTPIGVIGNADIIRAYRDVC</sequence>
<dbReference type="AlphaFoldDB" id="A0A235B3J5"/>
<keyword evidence="4" id="KW-1185">Reference proteome</keyword>
<proteinExistence type="predicted"/>
<name>A0A235B3J5_9BACL</name>
<dbReference type="InterPro" id="IPR046342">
    <property type="entry name" value="CBS_dom_sf"/>
</dbReference>
<dbReference type="OrthoDB" id="9812438at2"/>
<protein>
    <recommendedName>
        <fullName evidence="2">CBS domain-containing protein</fullName>
    </recommendedName>
</protein>
<dbReference type="Gene3D" id="3.10.580.10">
    <property type="entry name" value="CBS-domain"/>
    <property type="match status" value="1"/>
</dbReference>
<dbReference type="Pfam" id="PF00571">
    <property type="entry name" value="CBS"/>
    <property type="match status" value="1"/>
</dbReference>
<accession>A0A235B3J5</accession>
<dbReference type="EMBL" id="NOWF01000009">
    <property type="protein sequence ID" value="OYD06802.1"/>
    <property type="molecule type" value="Genomic_DNA"/>
</dbReference>
<gene>
    <name evidence="3" type="ORF">CHM34_14715</name>
</gene>
<comment type="caution">
    <text evidence="3">The sequence shown here is derived from an EMBL/GenBank/DDBJ whole genome shotgun (WGS) entry which is preliminary data.</text>
</comment>
<evidence type="ECO:0000313" key="3">
    <source>
        <dbReference type="EMBL" id="OYD06802.1"/>
    </source>
</evidence>
<reference evidence="3 4" key="1">
    <citation type="submission" date="2017-07" db="EMBL/GenBank/DDBJ databases">
        <title>The genome sequence of Paludifilum halophilum highlights mechanisms for microbial adaptation to high salt environemnts.</title>
        <authorList>
            <person name="Belbahri L."/>
        </authorList>
    </citation>
    <scope>NUCLEOTIDE SEQUENCE [LARGE SCALE GENOMIC DNA]</scope>
    <source>
        <strain evidence="3 4">DSM 102817</strain>
    </source>
</reference>
<evidence type="ECO:0000259" key="2">
    <source>
        <dbReference type="PROSITE" id="PS51371"/>
    </source>
</evidence>
<dbReference type="PROSITE" id="PS51371">
    <property type="entry name" value="CBS"/>
    <property type="match status" value="1"/>
</dbReference>
<keyword evidence="1" id="KW-0129">CBS domain</keyword>
<evidence type="ECO:0000256" key="1">
    <source>
        <dbReference type="PROSITE-ProRule" id="PRU00703"/>
    </source>
</evidence>
<dbReference type="Proteomes" id="UP000215459">
    <property type="component" value="Unassembled WGS sequence"/>
</dbReference>
<dbReference type="SUPFAM" id="SSF54631">
    <property type="entry name" value="CBS-domain pair"/>
    <property type="match status" value="1"/>
</dbReference>